<dbReference type="EMBL" id="JAGSOG010000452">
    <property type="protein sequence ID" value="MBR7839453.1"/>
    <property type="molecule type" value="Genomic_DNA"/>
</dbReference>
<accession>A0A941EY12</accession>
<dbReference type="RefSeq" id="WP_212533886.1">
    <property type="nucleotide sequence ID" value="NZ_JAGSOG010000452.1"/>
</dbReference>
<keyword evidence="2" id="KW-1185">Reference proteome</keyword>
<organism evidence="1 2">
    <name type="scientific">Actinospica durhamensis</name>
    <dbReference type="NCBI Taxonomy" id="1508375"/>
    <lineage>
        <taxon>Bacteria</taxon>
        <taxon>Bacillati</taxon>
        <taxon>Actinomycetota</taxon>
        <taxon>Actinomycetes</taxon>
        <taxon>Catenulisporales</taxon>
        <taxon>Actinospicaceae</taxon>
        <taxon>Actinospica</taxon>
    </lineage>
</organism>
<evidence type="ECO:0000313" key="2">
    <source>
        <dbReference type="Proteomes" id="UP000675781"/>
    </source>
</evidence>
<name>A0A941EY12_9ACTN</name>
<dbReference type="Proteomes" id="UP000675781">
    <property type="component" value="Unassembled WGS sequence"/>
</dbReference>
<gene>
    <name evidence="1" type="ORF">KDL01_39705</name>
</gene>
<proteinExistence type="predicted"/>
<evidence type="ECO:0000313" key="1">
    <source>
        <dbReference type="EMBL" id="MBR7839453.1"/>
    </source>
</evidence>
<dbReference type="AlphaFoldDB" id="A0A941EY12"/>
<reference evidence="1" key="1">
    <citation type="submission" date="2021-04" db="EMBL/GenBank/DDBJ databases">
        <title>Genome based classification of Actinospica acidithermotolerans sp. nov., an actinobacterium isolated from an Indonesian hot spring.</title>
        <authorList>
            <person name="Kusuma A.B."/>
            <person name="Putra K.E."/>
            <person name="Nafisah S."/>
            <person name="Loh J."/>
            <person name="Nouioui I."/>
            <person name="Goodfellow M."/>
        </authorList>
    </citation>
    <scope>NUCLEOTIDE SEQUENCE</scope>
    <source>
        <strain evidence="1">CSCA 57</strain>
    </source>
</reference>
<sequence>MRDSDPELDKLARSLNADEQAAISLLDLQRLKVEQSRINPASSVQQTEPSYGVFGCLRHWQLLVNRMATAWPDADYYMVYEYLNDLTVRDQVEEYLDAMPEPLAEKIHRFVKYVDDTFADLTIHDDGAELSQYWRPLAEGREVRWWWLRTPRTLPRGW</sequence>
<protein>
    <submittedName>
        <fullName evidence="1">Uncharacterized protein</fullName>
    </submittedName>
</protein>
<comment type="caution">
    <text evidence="1">The sequence shown here is derived from an EMBL/GenBank/DDBJ whole genome shotgun (WGS) entry which is preliminary data.</text>
</comment>